<dbReference type="EMBL" id="JMSZ01000016">
    <property type="protein sequence ID" value="KDE40676.1"/>
    <property type="molecule type" value="Genomic_DNA"/>
</dbReference>
<keyword evidence="2" id="KW-1185">Reference proteome</keyword>
<gene>
    <name evidence="1" type="ORF">ADINL_1268</name>
</gene>
<dbReference type="Gene3D" id="3.10.310.30">
    <property type="match status" value="1"/>
</dbReference>
<protein>
    <submittedName>
        <fullName evidence="1">Exopolyphosphatase-related protein</fullName>
    </submittedName>
</protein>
<reference evidence="1 2" key="1">
    <citation type="journal article" date="2005" name="Int. J. Syst. Evol. Microbiol.">
        <title>Nitrincola lacisaponensis gen. nov., sp. nov., a novel alkaliphilic bacterium isolated from an alkaline, saline lake.</title>
        <authorList>
            <person name="Dimitriu P.A."/>
            <person name="Shukla S.K."/>
            <person name="Conradt J."/>
            <person name="Marquez M.C."/>
            <person name="Ventosa A."/>
            <person name="Maglia A."/>
            <person name="Peyton B.M."/>
            <person name="Pinkart H.C."/>
            <person name="Mormile M.R."/>
        </authorList>
    </citation>
    <scope>NUCLEOTIDE SEQUENCE [LARGE SCALE GENOMIC DNA]</scope>
    <source>
        <strain evidence="1 2">4CA</strain>
    </source>
</reference>
<dbReference type="Proteomes" id="UP000027318">
    <property type="component" value="Unassembled WGS sequence"/>
</dbReference>
<comment type="caution">
    <text evidence="1">The sequence shown here is derived from an EMBL/GenBank/DDBJ whole genome shotgun (WGS) entry which is preliminary data.</text>
</comment>
<evidence type="ECO:0000313" key="2">
    <source>
        <dbReference type="Proteomes" id="UP000027318"/>
    </source>
</evidence>
<accession>A0A063Y7D6</accession>
<sequence>MTAPKFRLVTRSDFDGLVCAVLLKHLDLIDDIKFVHPKDMQDGSVEISARDISTNLPFVEGVYLAFDHHLSETLRNEKRDNHIIDPDAPSAARVVWKHYGGHAAFPVAWDEMMEAVDKGDSAQFEPDEVLNPTGWPLLNFLMDARTGLGRFREFRISNYNLMMDLIEHCKTLTIEEILELPDVKERVDLYFDQAELFKAQVQRCARVYGNLVVLDLRDEETIYAGNRFMIYALFPQCNISIHVLWGLKQQNTVFATGKSIFDRSSKTNVGELMLQYGGGGHHAAGTCQVDNARAEAVLAELIARINQDG</sequence>
<dbReference type="OrthoDB" id="105221at2"/>
<dbReference type="SUPFAM" id="SSF64182">
    <property type="entry name" value="DHH phosphoesterases"/>
    <property type="match status" value="1"/>
</dbReference>
<dbReference type="PIRSF" id="PIRSF028235">
    <property type="entry name" value="UCP028235"/>
    <property type="match status" value="1"/>
</dbReference>
<dbReference type="RefSeq" id="WP_036544982.1">
    <property type="nucleotide sequence ID" value="NZ_JBKBNO010000010.1"/>
</dbReference>
<name>A0A063Y7D6_9GAMM</name>
<proteinExistence type="predicted"/>
<dbReference type="InterPro" id="IPR038763">
    <property type="entry name" value="DHH_sf"/>
</dbReference>
<evidence type="ECO:0000313" key="1">
    <source>
        <dbReference type="EMBL" id="KDE40676.1"/>
    </source>
</evidence>
<dbReference type="PATRIC" id="fig|267850.7.peg.1263"/>
<dbReference type="AlphaFoldDB" id="A0A063Y7D6"/>
<organism evidence="1 2">
    <name type="scientific">Nitrincola lacisaponensis</name>
    <dbReference type="NCBI Taxonomy" id="267850"/>
    <lineage>
        <taxon>Bacteria</taxon>
        <taxon>Pseudomonadati</taxon>
        <taxon>Pseudomonadota</taxon>
        <taxon>Gammaproteobacteria</taxon>
        <taxon>Oceanospirillales</taxon>
        <taxon>Oceanospirillaceae</taxon>
        <taxon>Nitrincola</taxon>
    </lineage>
</organism>
<dbReference type="STRING" id="267850.ADINL_1268"/>
<dbReference type="InterPro" id="IPR016877">
    <property type="entry name" value="UCP028235"/>
</dbReference>